<dbReference type="RefSeq" id="WP_301722759.1">
    <property type="nucleotide sequence ID" value="NZ_JAUJWV010000001.1"/>
</dbReference>
<reference evidence="6 7" key="1">
    <citation type="submission" date="2023-06" db="EMBL/GenBank/DDBJ databases">
        <title>Novel species in genus Planococcus.</title>
        <authorList>
            <person name="Ning S."/>
        </authorList>
    </citation>
    <scope>NUCLEOTIDE SEQUENCE [LARGE SCALE GENOMIC DNA]</scope>
    <source>
        <strain evidence="6 7">N028</strain>
    </source>
</reference>
<keyword evidence="7" id="KW-1185">Reference proteome</keyword>
<feature type="domain" description="DUF2207" evidence="4">
    <location>
        <begin position="28"/>
        <end position="194"/>
    </location>
</feature>
<gene>
    <name evidence="6" type="ORF">QWY14_03605</name>
</gene>
<protein>
    <submittedName>
        <fullName evidence="6">DUF2207 domain-containing protein</fullName>
    </submittedName>
</protein>
<dbReference type="Proteomes" id="UP001172055">
    <property type="component" value="Unassembled WGS sequence"/>
</dbReference>
<feature type="region of interest" description="Disordered" evidence="1">
    <location>
        <begin position="535"/>
        <end position="558"/>
    </location>
</feature>
<feature type="chain" id="PRO_5047059319" evidence="3">
    <location>
        <begin position="25"/>
        <end position="558"/>
    </location>
</feature>
<accession>A0ABT8MYY5</accession>
<organism evidence="6 7">
    <name type="scientific">Planococcus shixiaomingii</name>
    <dbReference type="NCBI Taxonomy" id="3058393"/>
    <lineage>
        <taxon>Bacteria</taxon>
        <taxon>Bacillati</taxon>
        <taxon>Bacillota</taxon>
        <taxon>Bacilli</taxon>
        <taxon>Bacillales</taxon>
        <taxon>Caryophanaceae</taxon>
        <taxon>Planococcus</taxon>
    </lineage>
</organism>
<name>A0ABT8MYY5_9BACL</name>
<evidence type="ECO:0000313" key="6">
    <source>
        <dbReference type="EMBL" id="MDN7240857.1"/>
    </source>
</evidence>
<dbReference type="InterPro" id="IPR018702">
    <property type="entry name" value="DUF2207"/>
</dbReference>
<keyword evidence="2" id="KW-1133">Transmembrane helix</keyword>
<evidence type="ECO:0000313" key="7">
    <source>
        <dbReference type="Proteomes" id="UP001172055"/>
    </source>
</evidence>
<feature type="transmembrane region" description="Helical" evidence="2">
    <location>
        <begin position="237"/>
        <end position="258"/>
    </location>
</feature>
<sequence>MEWKKCLSFLLAGLLLLIPTKVLAVDFEISKVDIEARLNEDGTAEVTERHTYDFDGDFNGVTRELHPKQGASIDEFKAFENGKRLKVERDENFYKIYRSGDDETITVELQYQIEGGVEKFQDGAEFYWPFFDERNESDYGEMAITIFPPAPASDVTFLGYDAAYDTASLLEGGTVSFNMGDVSAGENGDIRVVFEPELFPALSGKNGTIRPIIETEKLRLAEQQAAFQENQQSVSRLGSLAIAAIGAILAWLFGGAWFQSRQNKRAAVKDNEKDFFVPEEKMSLPATIYFTKSSMLSSNAIAAALMDLVRKGNTKQIAEDKFELVDRQTPFTHEEILMELLFDQVGQSSSFETADVVAYTKKEATAEAYREAIASWNSEVAKEVKQQTLYSKKKGVRWFAALLAALTIVLTVFFGIYELFPLMTLALLFVLTSFSFAVFYKPLTAEGRKMREEWKQLEKTMKDLPEDTWHQLSKDEKLRAYLYLLGVESHSTDKKAQSFARAETFMHRSDSESFTLNPILLAAVFVSADTNSTAHASSSSSASFGGGAGGGGGGSGAF</sequence>
<evidence type="ECO:0000256" key="2">
    <source>
        <dbReference type="SAM" id="Phobius"/>
    </source>
</evidence>
<feature type="domain" description="Predicted membrane protein YciQ-like C-terminal" evidence="5">
    <location>
        <begin position="294"/>
        <end position="463"/>
    </location>
</feature>
<feature type="transmembrane region" description="Helical" evidence="2">
    <location>
        <begin position="395"/>
        <end position="416"/>
    </location>
</feature>
<dbReference type="Pfam" id="PF20990">
    <property type="entry name" value="DUF2207_C"/>
    <property type="match status" value="1"/>
</dbReference>
<keyword evidence="3" id="KW-0732">Signal</keyword>
<dbReference type="Pfam" id="PF09972">
    <property type="entry name" value="DUF2207"/>
    <property type="match status" value="1"/>
</dbReference>
<evidence type="ECO:0000256" key="1">
    <source>
        <dbReference type="SAM" id="MobiDB-lite"/>
    </source>
</evidence>
<evidence type="ECO:0000259" key="5">
    <source>
        <dbReference type="Pfam" id="PF20990"/>
    </source>
</evidence>
<evidence type="ECO:0000256" key="3">
    <source>
        <dbReference type="SAM" id="SignalP"/>
    </source>
</evidence>
<feature type="transmembrane region" description="Helical" evidence="2">
    <location>
        <begin position="422"/>
        <end position="440"/>
    </location>
</feature>
<dbReference type="InterPro" id="IPR048389">
    <property type="entry name" value="YciQ-like_C"/>
</dbReference>
<keyword evidence="2" id="KW-0812">Transmembrane</keyword>
<feature type="compositionally biased region" description="Gly residues" evidence="1">
    <location>
        <begin position="544"/>
        <end position="558"/>
    </location>
</feature>
<feature type="signal peptide" evidence="3">
    <location>
        <begin position="1"/>
        <end position="24"/>
    </location>
</feature>
<proteinExistence type="predicted"/>
<keyword evidence="2" id="KW-0472">Membrane</keyword>
<dbReference type="EMBL" id="JAUJWV010000001">
    <property type="protein sequence ID" value="MDN7240857.1"/>
    <property type="molecule type" value="Genomic_DNA"/>
</dbReference>
<comment type="caution">
    <text evidence="6">The sequence shown here is derived from an EMBL/GenBank/DDBJ whole genome shotgun (WGS) entry which is preliminary data.</text>
</comment>
<evidence type="ECO:0000259" key="4">
    <source>
        <dbReference type="Pfam" id="PF09972"/>
    </source>
</evidence>